<dbReference type="InParanoid" id="A0A409VZF3"/>
<feature type="compositionally biased region" description="Low complexity" evidence="1">
    <location>
        <begin position="275"/>
        <end position="288"/>
    </location>
</feature>
<dbReference type="Proteomes" id="UP000284842">
    <property type="component" value="Unassembled WGS sequence"/>
</dbReference>
<dbReference type="EMBL" id="NHTK01005907">
    <property type="protein sequence ID" value="PPQ71620.1"/>
    <property type="molecule type" value="Genomic_DNA"/>
</dbReference>
<organism evidence="3 4">
    <name type="scientific">Panaeolus cyanescens</name>
    <dbReference type="NCBI Taxonomy" id="181874"/>
    <lineage>
        <taxon>Eukaryota</taxon>
        <taxon>Fungi</taxon>
        <taxon>Dikarya</taxon>
        <taxon>Basidiomycota</taxon>
        <taxon>Agaricomycotina</taxon>
        <taxon>Agaricomycetes</taxon>
        <taxon>Agaricomycetidae</taxon>
        <taxon>Agaricales</taxon>
        <taxon>Agaricineae</taxon>
        <taxon>Galeropsidaceae</taxon>
        <taxon>Panaeolus</taxon>
    </lineage>
</organism>
<proteinExistence type="predicted"/>
<evidence type="ECO:0000256" key="1">
    <source>
        <dbReference type="SAM" id="MobiDB-lite"/>
    </source>
</evidence>
<accession>A0A409VZF3</accession>
<evidence type="ECO:0000313" key="4">
    <source>
        <dbReference type="Proteomes" id="UP000284842"/>
    </source>
</evidence>
<keyword evidence="4" id="KW-1185">Reference proteome</keyword>
<evidence type="ECO:0000313" key="3">
    <source>
        <dbReference type="EMBL" id="PPQ71620.1"/>
    </source>
</evidence>
<reference evidence="3 4" key="1">
    <citation type="journal article" date="2018" name="Evol. Lett.">
        <title>Horizontal gene cluster transfer increased hallucinogenic mushroom diversity.</title>
        <authorList>
            <person name="Reynolds H.T."/>
            <person name="Vijayakumar V."/>
            <person name="Gluck-Thaler E."/>
            <person name="Korotkin H.B."/>
            <person name="Matheny P.B."/>
            <person name="Slot J.C."/>
        </authorList>
    </citation>
    <scope>NUCLEOTIDE SEQUENCE [LARGE SCALE GENOMIC DNA]</scope>
    <source>
        <strain evidence="3 4">2629</strain>
    </source>
</reference>
<feature type="signal peptide" evidence="2">
    <location>
        <begin position="1"/>
        <end position="25"/>
    </location>
</feature>
<dbReference type="AlphaFoldDB" id="A0A409VZF3"/>
<evidence type="ECO:0000256" key="2">
    <source>
        <dbReference type="SAM" id="SignalP"/>
    </source>
</evidence>
<evidence type="ECO:0008006" key="5">
    <source>
        <dbReference type="Google" id="ProtNLM"/>
    </source>
</evidence>
<sequence length="297" mass="33242">MFILQQHLSLLVLFWYASVFVSVQGTPVPVTIDPTSEAHLGNQPNYATLRARFELAQTLLANLYRIFSTPNLHRNHILHWAFGEVSPDDFDDIYRNIGVLYNPESYALISAVNEAPTTGASAMQGANAYTNFDEHGQATGLHFKTRFYTLVNQLDQAAIVIHELTHLFFDLYDCFLKDPPYTPTFLPVMEGNNYNGPDYIWGFEHKSLYFLTAHAPHVTKYNADSYAVAAIMAWRVKDMKTDKDIIKALKSGNAYTHTTLYDYLPRPQNKGARVGKAGSSSKGSSGKGKSSKKSKSS</sequence>
<name>A0A409VZF3_9AGAR</name>
<comment type="caution">
    <text evidence="3">The sequence shown here is derived from an EMBL/GenBank/DDBJ whole genome shotgun (WGS) entry which is preliminary data.</text>
</comment>
<feature type="region of interest" description="Disordered" evidence="1">
    <location>
        <begin position="265"/>
        <end position="297"/>
    </location>
</feature>
<feature type="chain" id="PRO_5019280894" description="Lysine-specific metallo-endopeptidase domain-containing protein" evidence="2">
    <location>
        <begin position="26"/>
        <end position="297"/>
    </location>
</feature>
<keyword evidence="2" id="KW-0732">Signal</keyword>
<dbReference type="OrthoDB" id="3067737at2759"/>
<dbReference type="GO" id="GO:0008237">
    <property type="term" value="F:metallopeptidase activity"/>
    <property type="evidence" value="ECO:0007669"/>
    <property type="project" value="InterPro"/>
</dbReference>
<gene>
    <name evidence="3" type="ORF">CVT24_007847</name>
</gene>
<protein>
    <recommendedName>
        <fullName evidence="5">Lysine-specific metallo-endopeptidase domain-containing protein</fullName>
    </recommendedName>
</protein>
<dbReference type="InterPro" id="IPR024079">
    <property type="entry name" value="MetalloPept_cat_dom_sf"/>
</dbReference>
<dbReference type="Gene3D" id="3.40.390.10">
    <property type="entry name" value="Collagenase (Catalytic Domain)"/>
    <property type="match status" value="1"/>
</dbReference>